<keyword evidence="4" id="KW-1185">Reference proteome</keyword>
<dbReference type="Pfam" id="PF14342">
    <property type="entry name" value="DUF4396"/>
    <property type="match status" value="1"/>
</dbReference>
<reference evidence="3 4" key="1">
    <citation type="submission" date="2016-11" db="EMBL/GenBank/DDBJ databases">
        <authorList>
            <person name="Varghese N."/>
            <person name="Submissions S."/>
        </authorList>
    </citation>
    <scope>NUCLEOTIDE SEQUENCE [LARGE SCALE GENOMIC DNA]</scope>
    <source>
        <strain evidence="3 4">DSM 28249</strain>
    </source>
</reference>
<proteinExistence type="predicted"/>
<feature type="transmembrane region" description="Helical" evidence="1">
    <location>
        <begin position="118"/>
        <end position="140"/>
    </location>
</feature>
<keyword evidence="1" id="KW-0472">Membrane</keyword>
<sequence>MRDMEQAATTLTAILAHPLFLTVWVLTMLPSLAILLWDMRVRNAHLMPLMKWVWALTVIYSGPVGLAVYGWSGRKEIPADGAWRRAARSVAHCYSGCGMGEIAGLVLTVGILSLSTAWVAGVTFAFAYAAGFGLTVGPLMQEGTPFGAAVRDALWSETPSITVMEIVAIGVDLTLAGDAGMGDVLFWSSMIVSLTCGLIAAYPVNLILIRMGIKQGMMDPRNTDHAHG</sequence>
<dbReference type="EMBL" id="FRCB01000004">
    <property type="protein sequence ID" value="SHM06615.1"/>
    <property type="molecule type" value="Genomic_DNA"/>
</dbReference>
<feature type="transmembrane region" description="Helical" evidence="1">
    <location>
        <begin position="93"/>
        <end position="112"/>
    </location>
</feature>
<evidence type="ECO:0000313" key="4">
    <source>
        <dbReference type="Proteomes" id="UP000322545"/>
    </source>
</evidence>
<feature type="transmembrane region" description="Helical" evidence="1">
    <location>
        <begin position="12"/>
        <end position="37"/>
    </location>
</feature>
<feature type="transmembrane region" description="Helical" evidence="1">
    <location>
        <begin position="161"/>
        <end position="179"/>
    </location>
</feature>
<dbReference type="AlphaFoldDB" id="A0A1M7FRS0"/>
<protein>
    <recommendedName>
        <fullName evidence="2">DUF4396 domain-containing protein</fullName>
    </recommendedName>
</protein>
<dbReference type="Proteomes" id="UP000322545">
    <property type="component" value="Unassembled WGS sequence"/>
</dbReference>
<name>A0A1M7FRS0_9RHOB</name>
<dbReference type="InterPro" id="IPR025509">
    <property type="entry name" value="DUF4396"/>
</dbReference>
<gene>
    <name evidence="3" type="ORF">SAMN05443432_104299</name>
</gene>
<keyword evidence="1" id="KW-1133">Transmembrane helix</keyword>
<feature type="transmembrane region" description="Helical" evidence="1">
    <location>
        <begin position="52"/>
        <end position="72"/>
    </location>
</feature>
<feature type="transmembrane region" description="Helical" evidence="1">
    <location>
        <begin position="185"/>
        <end position="208"/>
    </location>
</feature>
<keyword evidence="1" id="KW-0812">Transmembrane</keyword>
<evidence type="ECO:0000259" key="2">
    <source>
        <dbReference type="Pfam" id="PF14342"/>
    </source>
</evidence>
<organism evidence="3 4">
    <name type="scientific">Roseovarius litoreus</name>
    <dbReference type="NCBI Taxonomy" id="1155722"/>
    <lineage>
        <taxon>Bacteria</taxon>
        <taxon>Pseudomonadati</taxon>
        <taxon>Pseudomonadota</taxon>
        <taxon>Alphaproteobacteria</taxon>
        <taxon>Rhodobacterales</taxon>
        <taxon>Roseobacteraceae</taxon>
        <taxon>Roseovarius</taxon>
    </lineage>
</organism>
<accession>A0A1M7FRS0</accession>
<evidence type="ECO:0000313" key="3">
    <source>
        <dbReference type="EMBL" id="SHM06615.1"/>
    </source>
</evidence>
<evidence type="ECO:0000256" key="1">
    <source>
        <dbReference type="SAM" id="Phobius"/>
    </source>
</evidence>
<feature type="domain" description="DUF4396" evidence="2">
    <location>
        <begin position="83"/>
        <end position="214"/>
    </location>
</feature>